<dbReference type="NCBIfam" id="TIGR00176">
    <property type="entry name" value="mobB"/>
    <property type="match status" value="1"/>
</dbReference>
<dbReference type="Proteomes" id="UP000199520">
    <property type="component" value="Unassembled WGS sequence"/>
</dbReference>
<dbReference type="InterPro" id="IPR052539">
    <property type="entry name" value="MGD_biosynthesis_adapter"/>
</dbReference>
<dbReference type="CDD" id="cd03116">
    <property type="entry name" value="MobB"/>
    <property type="match status" value="1"/>
</dbReference>
<feature type="domain" description="Molybdopterin-guanine dinucleotide biosynthesis protein B (MobB)" evidence="1">
    <location>
        <begin position="4"/>
        <end position="121"/>
    </location>
</feature>
<organism evidence="2 3">
    <name type="scientific">Pelosinus propionicus DSM 13327</name>
    <dbReference type="NCBI Taxonomy" id="1123291"/>
    <lineage>
        <taxon>Bacteria</taxon>
        <taxon>Bacillati</taxon>
        <taxon>Bacillota</taxon>
        <taxon>Negativicutes</taxon>
        <taxon>Selenomonadales</taxon>
        <taxon>Sporomusaceae</taxon>
        <taxon>Pelosinus</taxon>
    </lineage>
</organism>
<name>A0A1I4MWA5_9FIRM</name>
<dbReference type="EMBL" id="FOTS01000038">
    <property type="protein sequence ID" value="SFM07263.1"/>
    <property type="molecule type" value="Genomic_DNA"/>
</dbReference>
<sequence length="157" mass="17658">MIPIISFVGYSNSGKTTLLTKVIRELKNRGYRIAVIKHDGHDFEIDHTGTDTWKHRQAGADVVCIASARQVATVQTLAQPLGLDDIIQGISNVDLILTEGFKQEEKPQIEVHRQGIEYIGLNKNRIALVAEQQVYTGVPYFKLEEVKEVADFLENRI</sequence>
<evidence type="ECO:0000259" key="1">
    <source>
        <dbReference type="Pfam" id="PF03205"/>
    </source>
</evidence>
<dbReference type="PANTHER" id="PTHR40072:SF1">
    <property type="entry name" value="MOLYBDOPTERIN-GUANINE DINUCLEOTIDE BIOSYNTHESIS ADAPTER PROTEIN"/>
    <property type="match status" value="1"/>
</dbReference>
<gene>
    <name evidence="2" type="ORF">SAMN04490355_103816</name>
</gene>
<dbReference type="STRING" id="1123291.SAMN04490355_103816"/>
<dbReference type="PANTHER" id="PTHR40072">
    <property type="entry name" value="MOLYBDOPTERIN-GUANINE DINUCLEOTIDE BIOSYNTHESIS ADAPTER PROTEIN-RELATED"/>
    <property type="match status" value="1"/>
</dbReference>
<evidence type="ECO:0000313" key="3">
    <source>
        <dbReference type="Proteomes" id="UP000199520"/>
    </source>
</evidence>
<dbReference type="InterPro" id="IPR027417">
    <property type="entry name" value="P-loop_NTPase"/>
</dbReference>
<protein>
    <submittedName>
        <fullName evidence="2">Molybdopterin guanine dinucleotide biosynthesis accessory protein MobB</fullName>
    </submittedName>
</protein>
<dbReference type="GO" id="GO:0006777">
    <property type="term" value="P:Mo-molybdopterin cofactor biosynthetic process"/>
    <property type="evidence" value="ECO:0007669"/>
    <property type="project" value="InterPro"/>
</dbReference>
<dbReference type="AlphaFoldDB" id="A0A1I4MWA5"/>
<dbReference type="Gene3D" id="3.40.50.300">
    <property type="entry name" value="P-loop containing nucleotide triphosphate hydrolases"/>
    <property type="match status" value="1"/>
</dbReference>
<accession>A0A1I4MWA5</accession>
<dbReference type="Pfam" id="PF03205">
    <property type="entry name" value="MobB"/>
    <property type="match status" value="1"/>
</dbReference>
<proteinExistence type="predicted"/>
<dbReference type="InterPro" id="IPR004435">
    <property type="entry name" value="MobB_dom"/>
</dbReference>
<dbReference type="SUPFAM" id="SSF52540">
    <property type="entry name" value="P-loop containing nucleoside triphosphate hydrolases"/>
    <property type="match status" value="1"/>
</dbReference>
<dbReference type="RefSeq" id="WP_090940493.1">
    <property type="nucleotide sequence ID" value="NZ_FOTS01000038.1"/>
</dbReference>
<dbReference type="GO" id="GO:0005525">
    <property type="term" value="F:GTP binding"/>
    <property type="evidence" value="ECO:0007669"/>
    <property type="project" value="InterPro"/>
</dbReference>
<evidence type="ECO:0000313" key="2">
    <source>
        <dbReference type="EMBL" id="SFM07263.1"/>
    </source>
</evidence>
<reference evidence="3" key="1">
    <citation type="submission" date="2016-10" db="EMBL/GenBank/DDBJ databases">
        <authorList>
            <person name="Varghese N."/>
            <person name="Submissions S."/>
        </authorList>
    </citation>
    <scope>NUCLEOTIDE SEQUENCE [LARGE SCALE GENOMIC DNA]</scope>
    <source>
        <strain evidence="3">DSM 13327</strain>
    </source>
</reference>
<dbReference type="OrthoDB" id="9786803at2"/>
<keyword evidence="3" id="KW-1185">Reference proteome</keyword>